<proteinExistence type="predicted"/>
<organism evidence="1 2">
    <name type="scientific">Nocardioides pini</name>
    <dbReference type="NCBI Taxonomy" id="2975053"/>
    <lineage>
        <taxon>Bacteria</taxon>
        <taxon>Bacillati</taxon>
        <taxon>Actinomycetota</taxon>
        <taxon>Actinomycetes</taxon>
        <taxon>Propionibacteriales</taxon>
        <taxon>Nocardioidaceae</taxon>
        <taxon>Nocardioides</taxon>
    </lineage>
</organism>
<dbReference type="RefSeq" id="WP_268110860.1">
    <property type="nucleotide sequence ID" value="NZ_JAPPUX010000002.1"/>
</dbReference>
<gene>
    <name evidence="1" type="ORF">NYO98_07090</name>
</gene>
<accession>A0ABT4CD22</accession>
<dbReference type="EMBL" id="JAPPUX010000002">
    <property type="protein sequence ID" value="MCY4726039.1"/>
    <property type="molecule type" value="Genomic_DNA"/>
</dbReference>
<reference evidence="1" key="1">
    <citation type="submission" date="2022-08" db="EMBL/GenBank/DDBJ databases">
        <title>Genome sequencing of Nocardioides sp. STR2.</title>
        <authorList>
            <person name="So Y."/>
        </authorList>
    </citation>
    <scope>NUCLEOTIDE SEQUENCE</scope>
    <source>
        <strain evidence="1">STR2</strain>
    </source>
</reference>
<protein>
    <submittedName>
        <fullName evidence="1">Uncharacterized protein</fullName>
    </submittedName>
</protein>
<evidence type="ECO:0000313" key="1">
    <source>
        <dbReference type="EMBL" id="MCY4726039.1"/>
    </source>
</evidence>
<name>A0ABT4CD22_9ACTN</name>
<evidence type="ECO:0000313" key="2">
    <source>
        <dbReference type="Proteomes" id="UP001074726"/>
    </source>
</evidence>
<sequence>MQATITDIDPFDLPEWLGTGDVVWRADEGLQTGHLVRGRLTADPAGRQDGQDGQDSGSSQEIVCDLLAVDEAYPAPVVDDATRLRVHQAWRHGQVVIGEHGSRLVLAVPGTRFGPELVLDALGRLARAVGARAERYAALLRLG</sequence>
<dbReference type="Proteomes" id="UP001074726">
    <property type="component" value="Unassembled WGS sequence"/>
</dbReference>
<comment type="caution">
    <text evidence="1">The sequence shown here is derived from an EMBL/GenBank/DDBJ whole genome shotgun (WGS) entry which is preliminary data.</text>
</comment>
<keyword evidence="2" id="KW-1185">Reference proteome</keyword>